<evidence type="ECO:0000313" key="1">
    <source>
        <dbReference type="EMBL" id="MBX34183.1"/>
    </source>
</evidence>
<reference evidence="1" key="1">
    <citation type="submission" date="2018-02" db="EMBL/GenBank/DDBJ databases">
        <title>Rhizophora mucronata_Transcriptome.</title>
        <authorList>
            <person name="Meera S.P."/>
            <person name="Sreeshan A."/>
            <person name="Augustine A."/>
        </authorList>
    </citation>
    <scope>NUCLEOTIDE SEQUENCE</scope>
    <source>
        <tissue evidence="1">Leaf</tissue>
    </source>
</reference>
<dbReference type="EMBL" id="GGEC01053699">
    <property type="protein sequence ID" value="MBX34183.1"/>
    <property type="molecule type" value="Transcribed_RNA"/>
</dbReference>
<proteinExistence type="predicted"/>
<accession>A0A2P2MVC7</accession>
<name>A0A2P2MVC7_RHIMU</name>
<organism evidence="1">
    <name type="scientific">Rhizophora mucronata</name>
    <name type="common">Asiatic mangrove</name>
    <dbReference type="NCBI Taxonomy" id="61149"/>
    <lineage>
        <taxon>Eukaryota</taxon>
        <taxon>Viridiplantae</taxon>
        <taxon>Streptophyta</taxon>
        <taxon>Embryophyta</taxon>
        <taxon>Tracheophyta</taxon>
        <taxon>Spermatophyta</taxon>
        <taxon>Magnoliopsida</taxon>
        <taxon>eudicotyledons</taxon>
        <taxon>Gunneridae</taxon>
        <taxon>Pentapetalae</taxon>
        <taxon>rosids</taxon>
        <taxon>fabids</taxon>
        <taxon>Malpighiales</taxon>
        <taxon>Rhizophoraceae</taxon>
        <taxon>Rhizophora</taxon>
    </lineage>
</organism>
<sequence length="9" mass="1147">MHKRNSFLD</sequence>
<protein>
    <submittedName>
        <fullName evidence="1">Uncharacterized protein</fullName>
    </submittedName>
</protein>